<keyword evidence="2" id="KW-1185">Reference proteome</keyword>
<sequence length="60" mass="6535">MGTGYTLGNICINCAKLQIGILKTTAQKERPLRAFDRTLLRRPANSAYLAPGTLPSIPFT</sequence>
<gene>
    <name evidence="1" type="ORF">NCTC10698_04119</name>
</gene>
<proteinExistence type="predicted"/>
<dbReference type="EMBL" id="UFXL01000001">
    <property type="protein sequence ID" value="SUY79187.1"/>
    <property type="molecule type" value="Genomic_DNA"/>
</dbReference>
<evidence type="ECO:0000313" key="1">
    <source>
        <dbReference type="EMBL" id="SUY79187.1"/>
    </source>
</evidence>
<reference evidence="1 2" key="1">
    <citation type="submission" date="2018-06" db="EMBL/GenBank/DDBJ databases">
        <authorList>
            <consortium name="Pathogen Informatics"/>
            <person name="Doyle S."/>
        </authorList>
    </citation>
    <scope>NUCLEOTIDE SEQUENCE [LARGE SCALE GENOMIC DNA]</scope>
    <source>
        <strain evidence="1 2">NCTC10698</strain>
    </source>
</reference>
<comment type="caution">
    <text evidence="1">The sequence shown here is derived from an EMBL/GenBank/DDBJ whole genome shotgun (WGS) entry which is preliminary data.</text>
</comment>
<protein>
    <submittedName>
        <fullName evidence="1">Uncharacterized protein</fullName>
    </submittedName>
</protein>
<dbReference type="AlphaFoldDB" id="A0A8B4S5S1"/>
<accession>A0A8B4S5S1</accession>
<organism evidence="1 2">
    <name type="scientific">Comamonas testosteroni</name>
    <name type="common">Pseudomonas testosteroni</name>
    <dbReference type="NCBI Taxonomy" id="285"/>
    <lineage>
        <taxon>Bacteria</taxon>
        <taxon>Pseudomonadati</taxon>
        <taxon>Pseudomonadota</taxon>
        <taxon>Betaproteobacteria</taxon>
        <taxon>Burkholderiales</taxon>
        <taxon>Comamonadaceae</taxon>
        <taxon>Comamonas</taxon>
    </lineage>
</organism>
<name>A0A8B4S5S1_COMTE</name>
<dbReference type="Proteomes" id="UP000255070">
    <property type="component" value="Unassembled WGS sequence"/>
</dbReference>
<evidence type="ECO:0000313" key="2">
    <source>
        <dbReference type="Proteomes" id="UP000255070"/>
    </source>
</evidence>